<feature type="domain" description="Rod shape-determining protein MreC beta-barrel core" evidence="7">
    <location>
        <begin position="124"/>
        <end position="278"/>
    </location>
</feature>
<evidence type="ECO:0000313" key="9">
    <source>
        <dbReference type="Proteomes" id="UP001223586"/>
    </source>
</evidence>
<evidence type="ECO:0000256" key="2">
    <source>
        <dbReference type="ARBA" id="ARBA00013855"/>
    </source>
</evidence>
<keyword evidence="3 5" id="KW-0133">Cell shape</keyword>
<evidence type="ECO:0000259" key="7">
    <source>
        <dbReference type="Pfam" id="PF04085"/>
    </source>
</evidence>
<dbReference type="PANTHER" id="PTHR34138:SF1">
    <property type="entry name" value="CELL SHAPE-DETERMINING PROTEIN MREC"/>
    <property type="match status" value="1"/>
</dbReference>
<keyword evidence="6" id="KW-0175">Coiled coil</keyword>
<dbReference type="InterPro" id="IPR042177">
    <property type="entry name" value="Cell/Rod_1"/>
</dbReference>
<gene>
    <name evidence="8" type="ORF">J2S08_000154</name>
</gene>
<evidence type="ECO:0000256" key="4">
    <source>
        <dbReference type="ARBA" id="ARBA00032089"/>
    </source>
</evidence>
<keyword evidence="9" id="KW-1185">Reference proteome</keyword>
<organism evidence="8 9">
    <name type="scientific">Bacillus chungangensis</name>
    <dbReference type="NCBI Taxonomy" id="587633"/>
    <lineage>
        <taxon>Bacteria</taxon>
        <taxon>Bacillati</taxon>
        <taxon>Bacillota</taxon>
        <taxon>Bacilli</taxon>
        <taxon>Bacillales</taxon>
        <taxon>Bacillaceae</taxon>
        <taxon>Bacillus</taxon>
    </lineage>
</organism>
<comment type="similarity">
    <text evidence="1 5">Belongs to the MreC family.</text>
</comment>
<dbReference type="Gene3D" id="2.40.10.350">
    <property type="entry name" value="Rod shape-determining protein MreC, domain 2"/>
    <property type="match status" value="1"/>
</dbReference>
<accession>A0ABT9WM18</accession>
<feature type="coiled-coil region" evidence="6">
    <location>
        <begin position="66"/>
        <end position="106"/>
    </location>
</feature>
<protein>
    <recommendedName>
        <fullName evidence="2 5">Cell shape-determining protein MreC</fullName>
    </recommendedName>
    <alternativeName>
        <fullName evidence="4 5">Cell shape protein MreC</fullName>
    </alternativeName>
</protein>
<evidence type="ECO:0000256" key="5">
    <source>
        <dbReference type="PIRNR" id="PIRNR038471"/>
    </source>
</evidence>
<proteinExistence type="inferred from homology"/>
<reference evidence="8 9" key="1">
    <citation type="submission" date="2023-07" db="EMBL/GenBank/DDBJ databases">
        <title>Genomic Encyclopedia of Type Strains, Phase IV (KMG-IV): sequencing the most valuable type-strain genomes for metagenomic binning, comparative biology and taxonomic classification.</title>
        <authorList>
            <person name="Goeker M."/>
        </authorList>
    </citation>
    <scope>NUCLEOTIDE SEQUENCE [LARGE SCALE GENOMIC DNA]</scope>
    <source>
        <strain evidence="8 9">DSM 23837</strain>
    </source>
</reference>
<evidence type="ECO:0000256" key="3">
    <source>
        <dbReference type="ARBA" id="ARBA00022960"/>
    </source>
</evidence>
<dbReference type="PIRSF" id="PIRSF038471">
    <property type="entry name" value="MreC"/>
    <property type="match status" value="1"/>
</dbReference>
<comment type="caution">
    <text evidence="8">The sequence shown here is derived from an EMBL/GenBank/DDBJ whole genome shotgun (WGS) entry which is preliminary data.</text>
</comment>
<evidence type="ECO:0000313" key="8">
    <source>
        <dbReference type="EMBL" id="MDQ0174323.1"/>
    </source>
</evidence>
<dbReference type="RefSeq" id="WP_307225697.1">
    <property type="nucleotide sequence ID" value="NZ_JAUSTT010000001.1"/>
</dbReference>
<dbReference type="Gene3D" id="2.40.10.340">
    <property type="entry name" value="Rod shape-determining protein MreC, domain 1"/>
    <property type="match status" value="1"/>
</dbReference>
<dbReference type="Gene3D" id="1.20.5.490">
    <property type="entry name" value="Single helix bin"/>
    <property type="match status" value="1"/>
</dbReference>
<dbReference type="InterPro" id="IPR007221">
    <property type="entry name" value="MreC"/>
</dbReference>
<evidence type="ECO:0000256" key="6">
    <source>
        <dbReference type="SAM" id="Coils"/>
    </source>
</evidence>
<dbReference type="EMBL" id="JAUSTT010000001">
    <property type="protein sequence ID" value="MDQ0174323.1"/>
    <property type="molecule type" value="Genomic_DNA"/>
</dbReference>
<dbReference type="Pfam" id="PF04085">
    <property type="entry name" value="MreC"/>
    <property type="match status" value="1"/>
</dbReference>
<dbReference type="InterPro" id="IPR042175">
    <property type="entry name" value="Cell/Rod_MreC_2"/>
</dbReference>
<dbReference type="Proteomes" id="UP001223586">
    <property type="component" value="Unassembled WGS sequence"/>
</dbReference>
<sequence length="296" mass="32636">MPQFFLNKRLIILLISIILLVALIGYSIKGKDNISWPEKFIMDIVGFGQSLVSKPANGVAGFFENVADLKNTYKENKKLKKRLEELAKLEIEVNDLKKDNQDLRAIIGGKEKDLRDFETVQATVISRNPDRWQEHIVIDKGEVAGIKPNLAVITANGLLGKVISTAPMTAKVELLTANNPKTRISVIIQGEGEAEDIDKGIIEGYDMEKEMLILKRIPIEAELKAGQKVITSGLGGVFPAGLPIGTVKETEPEEYGLTQTVYVKPAANFNGLKHVMIVSRTMVEVDQETDKEVGAK</sequence>
<dbReference type="PANTHER" id="PTHR34138">
    <property type="entry name" value="CELL SHAPE-DETERMINING PROTEIN MREC"/>
    <property type="match status" value="1"/>
</dbReference>
<dbReference type="InterPro" id="IPR055342">
    <property type="entry name" value="MreC_beta-barrel_core"/>
</dbReference>
<name>A0ABT9WM18_9BACI</name>
<evidence type="ECO:0000256" key="1">
    <source>
        <dbReference type="ARBA" id="ARBA00009369"/>
    </source>
</evidence>
<dbReference type="NCBIfam" id="TIGR00219">
    <property type="entry name" value="mreC"/>
    <property type="match status" value="1"/>
</dbReference>
<comment type="function">
    <text evidence="5">Involved in formation and maintenance of cell shape.</text>
</comment>